<accession>A0A9Q0LL95</accession>
<protein>
    <submittedName>
        <fullName evidence="5">Inositol hexakisphosphate and diphosphoinositol-pentakisphosphate kinase</fullName>
    </submittedName>
</protein>
<proteinExistence type="predicted"/>
<keyword evidence="6" id="KW-1185">Reference proteome</keyword>
<dbReference type="AlphaFoldDB" id="A0A9Q0LL95"/>
<keyword evidence="5" id="KW-0418">Kinase</keyword>
<dbReference type="InterPro" id="IPR011761">
    <property type="entry name" value="ATP-grasp"/>
</dbReference>
<keyword evidence="3" id="KW-0547">Nucleotide-binding</keyword>
<dbReference type="Gene3D" id="3.30.470.20">
    <property type="entry name" value="ATP-grasp fold, B domain"/>
    <property type="match status" value="1"/>
</dbReference>
<keyword evidence="5" id="KW-0808">Transferase</keyword>
<dbReference type="Pfam" id="PF08443">
    <property type="entry name" value="RimK"/>
    <property type="match status" value="1"/>
</dbReference>
<dbReference type="InterPro" id="IPR040557">
    <property type="entry name" value="VIP1_N"/>
</dbReference>
<dbReference type="GO" id="GO:0046872">
    <property type="term" value="F:metal ion binding"/>
    <property type="evidence" value="ECO:0007669"/>
    <property type="project" value="InterPro"/>
</dbReference>
<dbReference type="PROSITE" id="PS50975">
    <property type="entry name" value="ATP_GRASP"/>
    <property type="match status" value="1"/>
</dbReference>
<dbReference type="SUPFAM" id="SSF56059">
    <property type="entry name" value="Glutathione synthetase ATP-binding domain-like"/>
    <property type="match status" value="1"/>
</dbReference>
<dbReference type="OrthoDB" id="18042at2759"/>
<dbReference type="EMBL" id="JAPDFW010000070">
    <property type="protein sequence ID" value="KAJ5074575.1"/>
    <property type="molecule type" value="Genomic_DNA"/>
</dbReference>
<dbReference type="GO" id="GO:0006020">
    <property type="term" value="P:inositol metabolic process"/>
    <property type="evidence" value="ECO:0007669"/>
    <property type="project" value="TreeGrafter"/>
</dbReference>
<dbReference type="InterPro" id="IPR037446">
    <property type="entry name" value="His_Pase_VIP1"/>
</dbReference>
<dbReference type="PANTHER" id="PTHR12750:SF9">
    <property type="entry name" value="INOSITOL HEXAKISPHOSPHATE AND DIPHOSPHOINOSITOL-PENTAKISPHOSPHATE KINASE"/>
    <property type="match status" value="1"/>
</dbReference>
<evidence type="ECO:0000256" key="3">
    <source>
        <dbReference type="PROSITE-ProRule" id="PRU00409"/>
    </source>
</evidence>
<dbReference type="GO" id="GO:0005524">
    <property type="term" value="F:ATP binding"/>
    <property type="evidence" value="ECO:0007669"/>
    <property type="project" value="UniProtKB-UniRule"/>
</dbReference>
<comment type="catalytic activity">
    <reaction evidence="1">
        <text>5-diphospho-1D-myo-inositol 1,2,3,4,6-pentakisphosphate + ATP + H(+) = 1,5-bis(diphospho)-1D-myo-inositol 2,3,4,6-tetrakisphosphate + ADP</text>
        <dbReference type="Rhea" id="RHEA:10276"/>
        <dbReference type="ChEBI" id="CHEBI:15378"/>
        <dbReference type="ChEBI" id="CHEBI:30616"/>
        <dbReference type="ChEBI" id="CHEBI:58628"/>
        <dbReference type="ChEBI" id="CHEBI:77983"/>
        <dbReference type="ChEBI" id="CHEBI:456216"/>
        <dbReference type="EC" id="2.7.4.24"/>
    </reaction>
    <physiologicalReaction direction="left-to-right" evidence="1">
        <dbReference type="Rhea" id="RHEA:10277"/>
    </physiologicalReaction>
</comment>
<reference evidence="5" key="1">
    <citation type="submission" date="2022-10" db="EMBL/GenBank/DDBJ databases">
        <title>Novel sulphate-reducing endosymbionts in the free-living metamonad Anaeramoeba.</title>
        <authorList>
            <person name="Jerlstrom-Hultqvist J."/>
            <person name="Cepicka I."/>
            <person name="Gallot-Lavallee L."/>
            <person name="Salas-Leiva D."/>
            <person name="Curtis B.A."/>
            <person name="Zahonova K."/>
            <person name="Pipaliya S."/>
            <person name="Dacks J."/>
            <person name="Roger A.J."/>
        </authorList>
    </citation>
    <scope>NUCLEOTIDE SEQUENCE</scope>
    <source>
        <strain evidence="5">BMAN</strain>
    </source>
</reference>
<gene>
    <name evidence="5" type="ORF">M0811_01206</name>
</gene>
<dbReference type="GO" id="GO:0033857">
    <property type="term" value="F:5-diphosphoinositol pentakisphosphate 1-kinase activity"/>
    <property type="evidence" value="ECO:0007669"/>
    <property type="project" value="TreeGrafter"/>
</dbReference>
<dbReference type="Gene3D" id="3.40.50.11950">
    <property type="match status" value="1"/>
</dbReference>
<evidence type="ECO:0000256" key="1">
    <source>
        <dbReference type="ARBA" id="ARBA00033696"/>
    </source>
</evidence>
<evidence type="ECO:0000259" key="4">
    <source>
        <dbReference type="PROSITE" id="PS50975"/>
    </source>
</evidence>
<comment type="catalytic activity">
    <reaction evidence="2">
        <text>1D-myo-inositol hexakisphosphate + ATP = 1-diphospho-1D-myo-inositol 2,3,4,5,6-pentakisphosphate + ADP</text>
        <dbReference type="Rhea" id="RHEA:37459"/>
        <dbReference type="ChEBI" id="CHEBI:30616"/>
        <dbReference type="ChEBI" id="CHEBI:58130"/>
        <dbReference type="ChEBI" id="CHEBI:74946"/>
        <dbReference type="ChEBI" id="CHEBI:456216"/>
        <dbReference type="EC" id="2.7.4.24"/>
    </reaction>
    <physiologicalReaction direction="left-to-right" evidence="2">
        <dbReference type="Rhea" id="RHEA:37460"/>
    </physiologicalReaction>
</comment>
<comment type="caution">
    <text evidence="5">The sequence shown here is derived from an EMBL/GenBank/DDBJ whole genome shotgun (WGS) entry which is preliminary data.</text>
</comment>
<evidence type="ECO:0000313" key="5">
    <source>
        <dbReference type="EMBL" id="KAJ5074575.1"/>
    </source>
</evidence>
<feature type="domain" description="ATP-grasp" evidence="4">
    <location>
        <begin position="97"/>
        <end position="314"/>
    </location>
</feature>
<dbReference type="InterPro" id="IPR013651">
    <property type="entry name" value="ATP-grasp_RimK-type"/>
</dbReference>
<dbReference type="GO" id="GO:0000828">
    <property type="term" value="F:inositol hexakisphosphate kinase activity"/>
    <property type="evidence" value="ECO:0007669"/>
    <property type="project" value="TreeGrafter"/>
</dbReference>
<dbReference type="Proteomes" id="UP001149090">
    <property type="component" value="Unassembled WGS sequence"/>
</dbReference>
<evidence type="ECO:0000256" key="2">
    <source>
        <dbReference type="ARBA" id="ARBA00034629"/>
    </source>
</evidence>
<organism evidence="5 6">
    <name type="scientific">Anaeramoeba ignava</name>
    <name type="common">Anaerobic marine amoeba</name>
    <dbReference type="NCBI Taxonomy" id="1746090"/>
    <lineage>
        <taxon>Eukaryota</taxon>
        <taxon>Metamonada</taxon>
        <taxon>Anaeramoebidae</taxon>
        <taxon>Anaeramoeba</taxon>
    </lineage>
</organism>
<sequence length="315" mass="36620">MEILIGLCAMQRKIRSKPMQKILTEIKKNGNFKFIEFEEDLIKNKPIEEWPVCHGIIAFFSEGFPIEKVNDYIKKTGAWSPNDMSFQRTIMSRDQIYDILKPIGVRTPKHLVLDTKKNSDKIIETEDYFEFEGTKFEKPFVEKPLDAEDHHVHIYLPTSQGGGSIKLFRKREVSKDRVSETSTDSKIRRTGVFVYEEFIDSKTGCDIKIYAVGKNYAYSEVRNSPFRAQKIELDEYGREIRDKFELTEEERMFASKIVEHLHQNVCGFDVLRDANGKSFVIDINGWSFVKSEIGEEYFANCGKELATLFKENCKV</sequence>
<evidence type="ECO:0000313" key="6">
    <source>
        <dbReference type="Proteomes" id="UP001149090"/>
    </source>
</evidence>
<dbReference type="Pfam" id="PF18086">
    <property type="entry name" value="PPIP5K2_N"/>
    <property type="match status" value="1"/>
</dbReference>
<dbReference type="GO" id="GO:0032958">
    <property type="term" value="P:inositol phosphate biosynthetic process"/>
    <property type="evidence" value="ECO:0007669"/>
    <property type="project" value="TreeGrafter"/>
</dbReference>
<keyword evidence="3" id="KW-0067">ATP-binding</keyword>
<name>A0A9Q0LL95_ANAIG</name>
<dbReference type="PANTHER" id="PTHR12750">
    <property type="entry name" value="DIPHOSPHOINOSITOL PENTAKISPHOSPHATE KINASE"/>
    <property type="match status" value="1"/>
</dbReference>